<dbReference type="Proteomes" id="UP000321386">
    <property type="component" value="Unassembled WGS sequence"/>
</dbReference>
<keyword evidence="2" id="KW-0472">Membrane</keyword>
<accession>A0A510UV20</accession>
<feature type="domain" description="Pyrrolo-quinoline quinone repeat" evidence="3">
    <location>
        <begin position="369"/>
        <end position="470"/>
    </location>
</feature>
<organism evidence="4 5">
    <name type="scientific">Cellulomonas persica</name>
    <dbReference type="NCBI Taxonomy" id="76861"/>
    <lineage>
        <taxon>Bacteria</taxon>
        <taxon>Bacillati</taxon>
        <taxon>Actinomycetota</taxon>
        <taxon>Actinomycetes</taxon>
        <taxon>Micrococcales</taxon>
        <taxon>Cellulomonadaceae</taxon>
        <taxon>Cellulomonas</taxon>
    </lineage>
</organism>
<evidence type="ECO:0000313" key="5">
    <source>
        <dbReference type="Proteomes" id="UP000321386"/>
    </source>
</evidence>
<dbReference type="Gene3D" id="2.130.10.10">
    <property type="entry name" value="YVTN repeat-like/Quinoprotein amine dehydrogenase"/>
    <property type="match status" value="1"/>
</dbReference>
<dbReference type="EMBL" id="BJUA01000010">
    <property type="protein sequence ID" value="GEK18534.1"/>
    <property type="molecule type" value="Genomic_DNA"/>
</dbReference>
<dbReference type="RefSeq" id="WP_146806791.1">
    <property type="nucleotide sequence ID" value="NZ_BJUA01000010.1"/>
</dbReference>
<keyword evidence="2" id="KW-1133">Transmembrane helix</keyword>
<proteinExistence type="predicted"/>
<evidence type="ECO:0000259" key="3">
    <source>
        <dbReference type="Pfam" id="PF13360"/>
    </source>
</evidence>
<feature type="transmembrane region" description="Helical" evidence="2">
    <location>
        <begin position="35"/>
        <end position="57"/>
    </location>
</feature>
<feature type="compositionally biased region" description="Basic and acidic residues" evidence="1">
    <location>
        <begin position="1"/>
        <end position="14"/>
    </location>
</feature>
<dbReference type="InterPro" id="IPR015943">
    <property type="entry name" value="WD40/YVTN_repeat-like_dom_sf"/>
</dbReference>
<evidence type="ECO:0000313" key="4">
    <source>
        <dbReference type="EMBL" id="GEK18534.1"/>
    </source>
</evidence>
<protein>
    <recommendedName>
        <fullName evidence="3">Pyrrolo-quinoline quinone repeat domain-containing protein</fullName>
    </recommendedName>
</protein>
<sequence length="506" mass="53108">MSRIEVELVEHEPEPGSGETGSTPPGDEAPRRRRALWWLALGVVLLVAAAAGGQHVLDERRIAHLTRFDHVPGVLVPLSEPVALAQVPDVDPWLLSPAGPVAVGTTTDESSATITAHDRATAQRAWSTTVALSAATATVTRLDDVPAQVSCRALGEPGTARWGELVACAIGPGVTRVPRTEPEQLVVLRTSDGSVVDERGLVAEAWTTAGDLVVTAAAERDDEGAETWSLEATTPTGEPAWTWEADEPVERDGMTYSASVHASPIGTGPVGVVLSVQDHWWVLDDEGSLVREGGAPATTASPARGGAVVENPVVFVDESGDVPAADDLTLVGTEGSADLAGTRTLPLQVDDGSAPQVVWFTSGRDDGAGEEHTLVARSTATAQVVWTRELVVRSSLLLGGRLYVCTDDDLLALDAGDGSTLWHADLTGRWPTCRLATDGRTVITVDETLDLHAHDLEDGTQRWMATFGDTSERQPWVLDAGLVADVPSAGPASFLVPSSGLTVSGY</sequence>
<dbReference type="OrthoDB" id="4815319at2"/>
<gene>
    <name evidence="4" type="ORF">CPE01_22670</name>
</gene>
<keyword evidence="2" id="KW-0812">Transmembrane</keyword>
<reference evidence="4 5" key="1">
    <citation type="submission" date="2019-07" db="EMBL/GenBank/DDBJ databases">
        <title>Whole genome shotgun sequence of Cellulomonas persica NBRC 101101.</title>
        <authorList>
            <person name="Hosoyama A."/>
            <person name="Uohara A."/>
            <person name="Ohji S."/>
            <person name="Ichikawa N."/>
        </authorList>
    </citation>
    <scope>NUCLEOTIDE SEQUENCE [LARGE SCALE GENOMIC DNA]</scope>
    <source>
        <strain evidence="4 5">NBRC 101101</strain>
    </source>
</reference>
<feature type="compositionally biased region" description="Low complexity" evidence="1">
    <location>
        <begin position="15"/>
        <end position="26"/>
    </location>
</feature>
<dbReference type="Pfam" id="PF13360">
    <property type="entry name" value="PQQ_2"/>
    <property type="match status" value="1"/>
</dbReference>
<dbReference type="SUPFAM" id="SSF50998">
    <property type="entry name" value="Quinoprotein alcohol dehydrogenase-like"/>
    <property type="match status" value="1"/>
</dbReference>
<keyword evidence="5" id="KW-1185">Reference proteome</keyword>
<dbReference type="InterPro" id="IPR002372">
    <property type="entry name" value="PQQ_rpt_dom"/>
</dbReference>
<feature type="region of interest" description="Disordered" evidence="1">
    <location>
        <begin position="1"/>
        <end position="29"/>
    </location>
</feature>
<evidence type="ECO:0000256" key="2">
    <source>
        <dbReference type="SAM" id="Phobius"/>
    </source>
</evidence>
<evidence type="ECO:0000256" key="1">
    <source>
        <dbReference type="SAM" id="MobiDB-lite"/>
    </source>
</evidence>
<dbReference type="InterPro" id="IPR011047">
    <property type="entry name" value="Quinoprotein_ADH-like_sf"/>
</dbReference>
<comment type="caution">
    <text evidence="4">The sequence shown here is derived from an EMBL/GenBank/DDBJ whole genome shotgun (WGS) entry which is preliminary data.</text>
</comment>
<name>A0A510UV20_9CELL</name>
<dbReference type="AlphaFoldDB" id="A0A510UV20"/>